<dbReference type="Pfam" id="PF17919">
    <property type="entry name" value="RT_RNaseH_2"/>
    <property type="match status" value="1"/>
</dbReference>
<dbReference type="Proteomes" id="UP000735302">
    <property type="component" value="Unassembled WGS sequence"/>
</dbReference>
<proteinExistence type="predicted"/>
<dbReference type="InterPro" id="IPR043128">
    <property type="entry name" value="Rev_trsase/Diguanyl_cyclase"/>
</dbReference>
<keyword evidence="1" id="KW-0511">Multifunctional enzyme</keyword>
<evidence type="ECO:0000313" key="3">
    <source>
        <dbReference type="EMBL" id="GFO21797.1"/>
    </source>
</evidence>
<keyword evidence="4" id="KW-1185">Reference proteome</keyword>
<feature type="domain" description="Reverse transcriptase/retrotransposon-derived protein RNase H-like" evidence="2">
    <location>
        <begin position="31"/>
        <end position="128"/>
    </location>
</feature>
<evidence type="ECO:0000313" key="4">
    <source>
        <dbReference type="Proteomes" id="UP000735302"/>
    </source>
</evidence>
<dbReference type="PANTHER" id="PTHR37984">
    <property type="entry name" value="PROTEIN CBG26694"/>
    <property type="match status" value="1"/>
</dbReference>
<reference evidence="3 4" key="1">
    <citation type="journal article" date="2021" name="Elife">
        <title>Chloroplast acquisition without the gene transfer in kleptoplastic sea slugs, Plakobranchus ocellatus.</title>
        <authorList>
            <person name="Maeda T."/>
            <person name="Takahashi S."/>
            <person name="Yoshida T."/>
            <person name="Shimamura S."/>
            <person name="Takaki Y."/>
            <person name="Nagai Y."/>
            <person name="Toyoda A."/>
            <person name="Suzuki Y."/>
            <person name="Arimoto A."/>
            <person name="Ishii H."/>
            <person name="Satoh N."/>
            <person name="Nishiyama T."/>
            <person name="Hasebe M."/>
            <person name="Maruyama T."/>
            <person name="Minagawa J."/>
            <person name="Obokata J."/>
            <person name="Shigenobu S."/>
        </authorList>
    </citation>
    <scope>NUCLEOTIDE SEQUENCE [LARGE SCALE GENOMIC DNA]</scope>
</reference>
<dbReference type="InterPro" id="IPR043502">
    <property type="entry name" value="DNA/RNA_pol_sf"/>
</dbReference>
<gene>
    <name evidence="3" type="ORF">PoB_004830200</name>
</gene>
<dbReference type="InterPro" id="IPR041577">
    <property type="entry name" value="RT_RNaseH_2"/>
</dbReference>
<dbReference type="InterPro" id="IPR050951">
    <property type="entry name" value="Retrovirus_Pol_polyprotein"/>
</dbReference>
<accession>A0AAV4BS37</accession>
<sequence length="136" mass="15774">MVNYYTRFIKDLATRAEPLRRLTRRNAQFSWAVTCQSAFDKIKSVSTTSVRLFIFKPKNPTFVTTDASEVGLGTVLSQTQQGREVPIVHILHTLQPRERSYAVNEKEALARVWMCETWKKYLLGRHFILKTDHSSL</sequence>
<comment type="caution">
    <text evidence="3">The sequence shown here is derived from an EMBL/GenBank/DDBJ whole genome shotgun (WGS) entry which is preliminary data.</text>
</comment>
<dbReference type="AlphaFoldDB" id="A0AAV4BS37"/>
<dbReference type="Gene3D" id="3.30.70.270">
    <property type="match status" value="1"/>
</dbReference>
<dbReference type="GO" id="GO:0003824">
    <property type="term" value="F:catalytic activity"/>
    <property type="evidence" value="ECO:0007669"/>
    <property type="project" value="UniProtKB-KW"/>
</dbReference>
<dbReference type="EMBL" id="BLXT01005284">
    <property type="protein sequence ID" value="GFO21797.1"/>
    <property type="molecule type" value="Genomic_DNA"/>
</dbReference>
<organism evidence="3 4">
    <name type="scientific">Plakobranchus ocellatus</name>
    <dbReference type="NCBI Taxonomy" id="259542"/>
    <lineage>
        <taxon>Eukaryota</taxon>
        <taxon>Metazoa</taxon>
        <taxon>Spiralia</taxon>
        <taxon>Lophotrochozoa</taxon>
        <taxon>Mollusca</taxon>
        <taxon>Gastropoda</taxon>
        <taxon>Heterobranchia</taxon>
        <taxon>Euthyneura</taxon>
        <taxon>Panpulmonata</taxon>
        <taxon>Sacoglossa</taxon>
        <taxon>Placobranchoidea</taxon>
        <taxon>Plakobranchidae</taxon>
        <taxon>Plakobranchus</taxon>
    </lineage>
</organism>
<evidence type="ECO:0000256" key="1">
    <source>
        <dbReference type="ARBA" id="ARBA00023268"/>
    </source>
</evidence>
<evidence type="ECO:0000259" key="2">
    <source>
        <dbReference type="Pfam" id="PF17919"/>
    </source>
</evidence>
<dbReference type="PANTHER" id="PTHR37984:SF5">
    <property type="entry name" value="PROTEIN NYNRIN-LIKE"/>
    <property type="match status" value="1"/>
</dbReference>
<dbReference type="FunFam" id="3.10.20.370:FF:000001">
    <property type="entry name" value="Retrovirus-related Pol polyprotein from transposon 17.6-like protein"/>
    <property type="match status" value="1"/>
</dbReference>
<name>A0AAV4BS37_9GAST</name>
<protein>
    <submittedName>
        <fullName evidence="3">Retrovirus-related pol polyprotein from transposon 412</fullName>
    </submittedName>
</protein>
<dbReference type="SUPFAM" id="SSF56672">
    <property type="entry name" value="DNA/RNA polymerases"/>
    <property type="match status" value="1"/>
</dbReference>